<protein>
    <submittedName>
        <fullName evidence="10">Membrane bound O-acyl transferase family-domain-containing protein</fullName>
    </submittedName>
</protein>
<evidence type="ECO:0000313" key="10">
    <source>
        <dbReference type="EMBL" id="KAG6373173.1"/>
    </source>
</evidence>
<gene>
    <name evidence="10" type="ORF">JVT61DRAFT_6791</name>
</gene>
<keyword evidence="4 10" id="KW-0808">Transferase</keyword>
<evidence type="ECO:0000256" key="7">
    <source>
        <dbReference type="ARBA" id="ARBA00023136"/>
    </source>
</evidence>
<keyword evidence="11" id="KW-1185">Reference proteome</keyword>
<dbReference type="GO" id="GO:0008374">
    <property type="term" value="F:O-acyltransferase activity"/>
    <property type="evidence" value="ECO:0007669"/>
    <property type="project" value="InterPro"/>
</dbReference>
<comment type="caution">
    <text evidence="10">The sequence shown here is derived from an EMBL/GenBank/DDBJ whole genome shotgun (WGS) entry which is preliminary data.</text>
</comment>
<feature type="domain" description="Wax synthase" evidence="9">
    <location>
        <begin position="263"/>
        <end position="342"/>
    </location>
</feature>
<dbReference type="Pfam" id="PF13813">
    <property type="entry name" value="MBOAT_2"/>
    <property type="match status" value="1"/>
</dbReference>
<dbReference type="InterPro" id="IPR044851">
    <property type="entry name" value="Wax_synthase"/>
</dbReference>
<proteinExistence type="inferred from homology"/>
<evidence type="ECO:0000259" key="9">
    <source>
        <dbReference type="Pfam" id="PF13813"/>
    </source>
</evidence>
<dbReference type="AlphaFoldDB" id="A0A8I3A7M2"/>
<evidence type="ECO:0000313" key="11">
    <source>
        <dbReference type="Proteomes" id="UP000683000"/>
    </source>
</evidence>
<feature type="transmembrane region" description="Helical" evidence="8">
    <location>
        <begin position="22"/>
        <end position="42"/>
    </location>
</feature>
<feature type="transmembrane region" description="Helical" evidence="8">
    <location>
        <begin position="362"/>
        <end position="381"/>
    </location>
</feature>
<name>A0A8I3A7M2_9AGAM</name>
<comment type="pathway">
    <text evidence="2">Secondary metabolite biosynthesis.</text>
</comment>
<keyword evidence="5 8" id="KW-0812">Transmembrane</keyword>
<evidence type="ECO:0000256" key="6">
    <source>
        <dbReference type="ARBA" id="ARBA00022989"/>
    </source>
</evidence>
<organism evidence="10 11">
    <name type="scientific">Boletus reticuloceps</name>
    <dbReference type="NCBI Taxonomy" id="495285"/>
    <lineage>
        <taxon>Eukaryota</taxon>
        <taxon>Fungi</taxon>
        <taxon>Dikarya</taxon>
        <taxon>Basidiomycota</taxon>
        <taxon>Agaricomycotina</taxon>
        <taxon>Agaricomycetes</taxon>
        <taxon>Agaricomycetidae</taxon>
        <taxon>Boletales</taxon>
        <taxon>Boletineae</taxon>
        <taxon>Boletaceae</taxon>
        <taxon>Boletoideae</taxon>
        <taxon>Boletus</taxon>
    </lineage>
</organism>
<dbReference type="PANTHER" id="PTHR31595:SF57">
    <property type="entry name" value="OS04G0481900 PROTEIN"/>
    <property type="match status" value="1"/>
</dbReference>
<dbReference type="GO" id="GO:0016020">
    <property type="term" value="C:membrane"/>
    <property type="evidence" value="ECO:0007669"/>
    <property type="project" value="UniProtKB-SubCell"/>
</dbReference>
<dbReference type="EMBL" id="JAGFBS010000023">
    <property type="protein sequence ID" value="KAG6373173.1"/>
    <property type="molecule type" value="Genomic_DNA"/>
</dbReference>
<dbReference type="Proteomes" id="UP000683000">
    <property type="component" value="Unassembled WGS sequence"/>
</dbReference>
<sequence length="415" mass="47187">MSWPSVIVPHALALQRLAVTPYTFAIIFLPAFFSYYAMAVLVQLPDTRFYRAALLPIVFWMSFRANMSLDFTWNYAGYAYLNQGLSLGMFTIAMRSTAWVLAERPYTRLPIYKLRNGTVNGHNGKTPTEHDFSVPSALWNAWDLTMNLRGIGWDGPQRIHIPTPYFRVESRPIFAFLSFSRLTFLALALDTLSRSVRSFGPDTFGTPKGGTIFDPLLPPLERYTNSFVITLLSGTTAYVMIEATYQLHAVVFTIVFQQYPSQWPPLFDSPWLSTSLISLWGRRWHQLFRECFVVVGSKPMEKYLGRAGTVMGAFAISGLLHDIGMRGMGRGGDTAEVVGFFLMHGVGVSMEHAWRKATGRRVGGIIGWLWVFFWLVFWGQVVVDVWARRGLIGSEFFHAPYRPTTLILNWISRKN</sequence>
<keyword evidence="7 8" id="KW-0472">Membrane</keyword>
<keyword evidence="6 8" id="KW-1133">Transmembrane helix</keyword>
<dbReference type="OrthoDB" id="1077582at2759"/>
<accession>A0A8I3A7M2</accession>
<evidence type="ECO:0000256" key="4">
    <source>
        <dbReference type="ARBA" id="ARBA00022679"/>
    </source>
</evidence>
<comment type="similarity">
    <text evidence="3">Belongs to the wax synthase family.</text>
</comment>
<evidence type="ECO:0000256" key="2">
    <source>
        <dbReference type="ARBA" id="ARBA00005179"/>
    </source>
</evidence>
<evidence type="ECO:0000256" key="8">
    <source>
        <dbReference type="SAM" id="Phobius"/>
    </source>
</evidence>
<dbReference type="GO" id="GO:0006629">
    <property type="term" value="P:lipid metabolic process"/>
    <property type="evidence" value="ECO:0007669"/>
    <property type="project" value="InterPro"/>
</dbReference>
<dbReference type="InterPro" id="IPR032805">
    <property type="entry name" value="Wax_synthase_dom"/>
</dbReference>
<reference evidence="10" key="1">
    <citation type="submission" date="2021-03" db="EMBL/GenBank/DDBJ databases">
        <title>Evolutionary innovations through gain and loss of genes in the ectomycorrhizal Boletales.</title>
        <authorList>
            <person name="Wu G."/>
            <person name="Miyauchi S."/>
            <person name="Morin E."/>
            <person name="Yang Z.-L."/>
            <person name="Xu J."/>
            <person name="Martin F.M."/>
        </authorList>
    </citation>
    <scope>NUCLEOTIDE SEQUENCE</scope>
    <source>
        <strain evidence="10">BR01</strain>
    </source>
</reference>
<dbReference type="PANTHER" id="PTHR31595">
    <property type="entry name" value="LONG-CHAIN-ALCOHOL O-FATTY-ACYLTRANSFERASE 3-RELATED"/>
    <property type="match status" value="1"/>
</dbReference>
<evidence type="ECO:0000256" key="5">
    <source>
        <dbReference type="ARBA" id="ARBA00022692"/>
    </source>
</evidence>
<comment type="subcellular location">
    <subcellularLocation>
        <location evidence="1">Membrane</location>
        <topology evidence="1">Multi-pass membrane protein</topology>
    </subcellularLocation>
</comment>
<evidence type="ECO:0000256" key="3">
    <source>
        <dbReference type="ARBA" id="ARBA00007282"/>
    </source>
</evidence>
<evidence type="ECO:0000256" key="1">
    <source>
        <dbReference type="ARBA" id="ARBA00004141"/>
    </source>
</evidence>